<dbReference type="EMBL" id="JANPWB010000004">
    <property type="protein sequence ID" value="KAJ1193231.1"/>
    <property type="molecule type" value="Genomic_DNA"/>
</dbReference>
<reference evidence="1" key="1">
    <citation type="journal article" date="2022" name="bioRxiv">
        <title>Sequencing and chromosome-scale assembly of the giantPleurodeles waltlgenome.</title>
        <authorList>
            <person name="Brown T."/>
            <person name="Elewa A."/>
            <person name="Iarovenko S."/>
            <person name="Subramanian E."/>
            <person name="Araus A.J."/>
            <person name="Petzold A."/>
            <person name="Susuki M."/>
            <person name="Suzuki K.-i.T."/>
            <person name="Hayashi T."/>
            <person name="Toyoda A."/>
            <person name="Oliveira C."/>
            <person name="Osipova E."/>
            <person name="Leigh N.D."/>
            <person name="Simon A."/>
            <person name="Yun M.H."/>
        </authorList>
    </citation>
    <scope>NUCLEOTIDE SEQUENCE</scope>
    <source>
        <strain evidence="1">20211129_DDA</strain>
        <tissue evidence="1">Liver</tissue>
    </source>
</reference>
<dbReference type="Proteomes" id="UP001066276">
    <property type="component" value="Chromosome 2_2"/>
</dbReference>
<sequence length="70" mass="7803">MPARRPWCTQEYCQNIAKQCEAGFQSVYPRNQCRLVGCTPVLVDRIPRPITGLALGQVHLLEVAILPILG</sequence>
<gene>
    <name evidence="1" type="ORF">NDU88_002535</name>
</gene>
<name>A0AAV7UXC2_PLEWA</name>
<evidence type="ECO:0000313" key="2">
    <source>
        <dbReference type="Proteomes" id="UP001066276"/>
    </source>
</evidence>
<accession>A0AAV7UXC2</accession>
<evidence type="ECO:0000313" key="1">
    <source>
        <dbReference type="EMBL" id="KAJ1193231.1"/>
    </source>
</evidence>
<organism evidence="1 2">
    <name type="scientific">Pleurodeles waltl</name>
    <name type="common">Iberian ribbed newt</name>
    <dbReference type="NCBI Taxonomy" id="8319"/>
    <lineage>
        <taxon>Eukaryota</taxon>
        <taxon>Metazoa</taxon>
        <taxon>Chordata</taxon>
        <taxon>Craniata</taxon>
        <taxon>Vertebrata</taxon>
        <taxon>Euteleostomi</taxon>
        <taxon>Amphibia</taxon>
        <taxon>Batrachia</taxon>
        <taxon>Caudata</taxon>
        <taxon>Salamandroidea</taxon>
        <taxon>Salamandridae</taxon>
        <taxon>Pleurodelinae</taxon>
        <taxon>Pleurodeles</taxon>
    </lineage>
</organism>
<comment type="caution">
    <text evidence="1">The sequence shown here is derived from an EMBL/GenBank/DDBJ whole genome shotgun (WGS) entry which is preliminary data.</text>
</comment>
<protein>
    <submittedName>
        <fullName evidence="1">Uncharacterized protein</fullName>
    </submittedName>
</protein>
<keyword evidence="2" id="KW-1185">Reference proteome</keyword>
<dbReference type="AlphaFoldDB" id="A0AAV7UXC2"/>
<proteinExistence type="predicted"/>